<sequence length="161" mass="18725">MNPLLCLLTLPAARKNNCYTIGYGNRSFDELLEMLLANRITDLVDIRRYPQSTFEDFNKEYLEKALPKNGIRYVHCEGVGGMRDSTYTEYMGTDEFRGDFERLQRFILRVNRDGGKIALMCAEKSPKGCHRYYLSNKLEENSVEVIHLVEPGQMSLFKFFD</sequence>
<dbReference type="InterPro" id="IPR007438">
    <property type="entry name" value="DUF488"/>
</dbReference>
<name>A0A4E0PYW7_9EURY</name>
<organism evidence="1 2">
    <name type="scientific">Methanolobus halotolerans</name>
    <dbReference type="NCBI Taxonomy" id="2052935"/>
    <lineage>
        <taxon>Archaea</taxon>
        <taxon>Methanobacteriati</taxon>
        <taxon>Methanobacteriota</taxon>
        <taxon>Stenosarchaea group</taxon>
        <taxon>Methanomicrobia</taxon>
        <taxon>Methanosarcinales</taxon>
        <taxon>Methanosarcinaceae</taxon>
        <taxon>Methanolobus</taxon>
    </lineage>
</organism>
<keyword evidence="2" id="KW-1185">Reference proteome</keyword>
<dbReference type="PANTHER" id="PTHR39337:SF1">
    <property type="entry name" value="BLR5642 PROTEIN"/>
    <property type="match status" value="1"/>
</dbReference>
<evidence type="ECO:0000313" key="1">
    <source>
        <dbReference type="EMBL" id="TGC11498.1"/>
    </source>
</evidence>
<evidence type="ECO:0000313" key="2">
    <source>
        <dbReference type="Proteomes" id="UP000297295"/>
    </source>
</evidence>
<reference evidence="1 2" key="1">
    <citation type="submission" date="2017-11" db="EMBL/GenBank/DDBJ databases">
        <title>Isolation and Characterization of Methanogenic Archaea from Saline Meromictic Lake at Siberia.</title>
        <authorList>
            <person name="Shen Y."/>
            <person name="Huang H.-H."/>
            <person name="Lai M.-C."/>
            <person name="Chen S.-C."/>
        </authorList>
    </citation>
    <scope>NUCLEOTIDE SEQUENCE [LARGE SCALE GENOMIC DNA]</scope>
    <source>
        <strain evidence="1 2">SY-01</strain>
    </source>
</reference>
<dbReference type="PANTHER" id="PTHR39337">
    <property type="entry name" value="BLR5642 PROTEIN"/>
    <property type="match status" value="1"/>
</dbReference>
<dbReference type="AlphaFoldDB" id="A0A4E0PYW7"/>
<evidence type="ECO:0008006" key="3">
    <source>
        <dbReference type="Google" id="ProtNLM"/>
    </source>
</evidence>
<comment type="caution">
    <text evidence="1">The sequence shown here is derived from an EMBL/GenBank/DDBJ whole genome shotgun (WGS) entry which is preliminary data.</text>
</comment>
<dbReference type="InterPro" id="IPR014519">
    <property type="entry name" value="UCP024492"/>
</dbReference>
<accession>A0A4E0PYW7</accession>
<dbReference type="Proteomes" id="UP000297295">
    <property type="component" value="Unassembled WGS sequence"/>
</dbReference>
<proteinExistence type="predicted"/>
<gene>
    <name evidence="1" type="ORF">CUN85_01095</name>
</gene>
<dbReference type="Pfam" id="PF04343">
    <property type="entry name" value="DUF488"/>
    <property type="match status" value="1"/>
</dbReference>
<protein>
    <recommendedName>
        <fullName evidence="3">DUF488 domain-containing protein</fullName>
    </recommendedName>
</protein>
<dbReference type="EMBL" id="PGGK01000001">
    <property type="protein sequence ID" value="TGC11498.1"/>
    <property type="molecule type" value="Genomic_DNA"/>
</dbReference>
<dbReference type="PIRSF" id="PIRSF024492">
    <property type="entry name" value="UCP024492"/>
    <property type="match status" value="1"/>
</dbReference>
<dbReference type="OrthoDB" id="15220at2157"/>